<reference evidence="1" key="1">
    <citation type="submission" date="2021-03" db="EMBL/GenBank/DDBJ databases">
        <title>Draft genome sequence of rust myrtle Austropuccinia psidii MF-1, a brazilian biotype.</title>
        <authorList>
            <person name="Quecine M.C."/>
            <person name="Pachon D.M.R."/>
            <person name="Bonatelli M.L."/>
            <person name="Correr F.H."/>
            <person name="Franceschini L.M."/>
            <person name="Leite T.F."/>
            <person name="Margarido G.R.A."/>
            <person name="Almeida C.A."/>
            <person name="Ferrarezi J.A."/>
            <person name="Labate C.A."/>
        </authorList>
    </citation>
    <scope>NUCLEOTIDE SEQUENCE</scope>
    <source>
        <strain evidence="1">MF-1</strain>
    </source>
</reference>
<protein>
    <submittedName>
        <fullName evidence="1">Uncharacterized protein</fullName>
    </submittedName>
</protein>
<evidence type="ECO:0000313" key="1">
    <source>
        <dbReference type="EMBL" id="MBW0552812.1"/>
    </source>
</evidence>
<dbReference type="EMBL" id="AVOT02059093">
    <property type="protein sequence ID" value="MBW0552812.1"/>
    <property type="molecule type" value="Genomic_DNA"/>
</dbReference>
<comment type="caution">
    <text evidence="1">The sequence shown here is derived from an EMBL/GenBank/DDBJ whole genome shotgun (WGS) entry which is preliminary data.</text>
</comment>
<sequence>MWSLQYLASSPNGNINCSLPHSGYASTTQAFPSEAELAISIEIPYSAEETITLNDSDDIQDSLRRALLPKSDQFPQQPKDDLILCDFKKFEPESKTLLPSTMQASHESVIDLLSTKLPMASLKRFKPKTPISTINKINTRPLGLNLDRNLKVKQAIPKNSLDPPIKKTPPFLTKIFNSFKKIAQIIKRTLERFSKLLKQKYPGKSKLLEEITNHPKNKLSSNFNALDNPKQLRLRKEKLAPIKTYQQVIPPIQKVNQDAEEDFMSLL</sequence>
<keyword evidence="2" id="KW-1185">Reference proteome</keyword>
<dbReference type="AlphaFoldDB" id="A0A9Q3IZN2"/>
<gene>
    <name evidence="1" type="ORF">O181_092527</name>
</gene>
<organism evidence="1 2">
    <name type="scientific">Austropuccinia psidii MF-1</name>
    <dbReference type="NCBI Taxonomy" id="1389203"/>
    <lineage>
        <taxon>Eukaryota</taxon>
        <taxon>Fungi</taxon>
        <taxon>Dikarya</taxon>
        <taxon>Basidiomycota</taxon>
        <taxon>Pucciniomycotina</taxon>
        <taxon>Pucciniomycetes</taxon>
        <taxon>Pucciniales</taxon>
        <taxon>Sphaerophragmiaceae</taxon>
        <taxon>Austropuccinia</taxon>
    </lineage>
</organism>
<proteinExistence type="predicted"/>
<accession>A0A9Q3IZN2</accession>
<evidence type="ECO:0000313" key="2">
    <source>
        <dbReference type="Proteomes" id="UP000765509"/>
    </source>
</evidence>
<feature type="non-terminal residue" evidence="1">
    <location>
        <position position="1"/>
    </location>
</feature>
<dbReference type="Proteomes" id="UP000765509">
    <property type="component" value="Unassembled WGS sequence"/>
</dbReference>
<name>A0A9Q3IZN2_9BASI</name>